<accession>A0A0D2J8T5</accession>
<dbReference type="InterPro" id="IPR051685">
    <property type="entry name" value="Ycf3/AcsC/BcsC/TPR_MFPF"/>
</dbReference>
<proteinExistence type="inferred from homology"/>
<dbReference type="Proteomes" id="UP000032233">
    <property type="component" value="Unassembled WGS sequence"/>
</dbReference>
<evidence type="ECO:0000256" key="3">
    <source>
        <dbReference type="PROSITE-ProRule" id="PRU00339"/>
    </source>
</evidence>
<feature type="chain" id="PRO_5039915338" evidence="5">
    <location>
        <begin position="23"/>
        <end position="274"/>
    </location>
</feature>
<feature type="region of interest" description="Disordered" evidence="4">
    <location>
        <begin position="123"/>
        <end position="150"/>
    </location>
</feature>
<feature type="signal peptide" evidence="5">
    <location>
        <begin position="1"/>
        <end position="22"/>
    </location>
</feature>
<dbReference type="PROSITE" id="PS51257">
    <property type="entry name" value="PROKAR_LIPOPROTEIN"/>
    <property type="match status" value="1"/>
</dbReference>
<dbReference type="SUPFAM" id="SSF48452">
    <property type="entry name" value="TPR-like"/>
    <property type="match status" value="1"/>
</dbReference>
<dbReference type="Gene3D" id="1.25.40.10">
    <property type="entry name" value="Tetratricopeptide repeat domain"/>
    <property type="match status" value="1"/>
</dbReference>
<dbReference type="SMART" id="SM00028">
    <property type="entry name" value="TPR"/>
    <property type="match status" value="3"/>
</dbReference>
<sequence>MNQKSTFLFALLATLVFMGGCAAVEREEFVALQGQVYNNQKTLDSLSKRQDQSRRPQAELTAKVNALSLELAKLRGQVEETAYRMNQLPNSQAINSVEEKNQAKLAEIVARLEKLENYLGVDKKSGKPTLKPAPAPKAKPANTQASAQKPTTAKAYYALGHKLRKQKSFQAARDQYSALIKKFPKSQLTPSAHYWIGDTYYEEKKFEEAILAYNQVIKRYPKSSKASSALLKQGLSFSALGDKRTAKIVLKKLIKNHPKTSQAKLAKKILARMK</sequence>
<protein>
    <submittedName>
        <fullName evidence="6">Tol-pal system protein YbgF</fullName>
    </submittedName>
</protein>
<dbReference type="HAMAP" id="MF_02066">
    <property type="entry name" value="CpoB"/>
    <property type="match status" value="1"/>
</dbReference>
<dbReference type="STRING" id="1429043.X474_08300"/>
<evidence type="ECO:0000256" key="2">
    <source>
        <dbReference type="ARBA" id="ARBA00022803"/>
    </source>
</evidence>
<dbReference type="OrthoDB" id="13540at2"/>
<evidence type="ECO:0000313" key="7">
    <source>
        <dbReference type="Proteomes" id="UP000032233"/>
    </source>
</evidence>
<dbReference type="Pfam" id="PF13432">
    <property type="entry name" value="TPR_16"/>
    <property type="match status" value="1"/>
</dbReference>
<dbReference type="EMBL" id="AZAC01000010">
    <property type="protein sequence ID" value="KIX14574.1"/>
    <property type="molecule type" value="Genomic_DNA"/>
</dbReference>
<dbReference type="InterPro" id="IPR011990">
    <property type="entry name" value="TPR-like_helical_dom_sf"/>
</dbReference>
<keyword evidence="1" id="KW-0677">Repeat</keyword>
<dbReference type="PANTHER" id="PTHR44943">
    <property type="entry name" value="CELLULOSE SYNTHASE OPERON PROTEIN C"/>
    <property type="match status" value="1"/>
</dbReference>
<dbReference type="InParanoid" id="A0A0D2J8T5"/>
<dbReference type="AlphaFoldDB" id="A0A0D2J8T5"/>
<evidence type="ECO:0000256" key="1">
    <source>
        <dbReference type="ARBA" id="ARBA00022737"/>
    </source>
</evidence>
<feature type="repeat" description="TPR" evidence="3">
    <location>
        <begin position="153"/>
        <end position="186"/>
    </location>
</feature>
<dbReference type="PROSITE" id="PS50005">
    <property type="entry name" value="TPR"/>
    <property type="match status" value="2"/>
</dbReference>
<feature type="repeat" description="TPR" evidence="3">
    <location>
        <begin position="190"/>
        <end position="223"/>
    </location>
</feature>
<comment type="caution">
    <text evidence="6">The sequence shown here is derived from an EMBL/GenBank/DDBJ whole genome shotgun (WGS) entry which is preliminary data.</text>
</comment>
<dbReference type="Gene3D" id="1.20.5.110">
    <property type="match status" value="1"/>
</dbReference>
<keyword evidence="7" id="KW-1185">Reference proteome</keyword>
<dbReference type="InterPro" id="IPR019734">
    <property type="entry name" value="TPR_rpt"/>
</dbReference>
<evidence type="ECO:0000256" key="5">
    <source>
        <dbReference type="SAM" id="SignalP"/>
    </source>
</evidence>
<keyword evidence="2 3" id="KW-0802">TPR repeat</keyword>
<dbReference type="Pfam" id="PF13174">
    <property type="entry name" value="TPR_6"/>
    <property type="match status" value="1"/>
</dbReference>
<dbReference type="GO" id="GO:0051301">
    <property type="term" value="P:cell division"/>
    <property type="evidence" value="ECO:0007669"/>
    <property type="project" value="InterPro"/>
</dbReference>
<dbReference type="InterPro" id="IPR034706">
    <property type="entry name" value="CpoB"/>
</dbReference>
<dbReference type="PANTHER" id="PTHR44943:SF8">
    <property type="entry name" value="TPR REPEAT-CONTAINING PROTEIN MJ0263"/>
    <property type="match status" value="1"/>
</dbReference>
<gene>
    <name evidence="6" type="ORF">X474_08300</name>
</gene>
<reference evidence="6 7" key="1">
    <citation type="submission" date="2013-11" db="EMBL/GenBank/DDBJ databases">
        <title>Metagenomic analysis of a methanogenic consortium involved in long chain n-alkane degradation.</title>
        <authorList>
            <person name="Davidova I.A."/>
            <person name="Callaghan A.V."/>
            <person name="Wawrik B."/>
            <person name="Pruitt S."/>
            <person name="Marks C."/>
            <person name="Duncan K.E."/>
            <person name="Suflita J.M."/>
        </authorList>
    </citation>
    <scope>NUCLEOTIDE SEQUENCE [LARGE SCALE GENOMIC DNA]</scope>
    <source>
        <strain evidence="6 7">SPR</strain>
    </source>
</reference>
<evidence type="ECO:0000313" key="6">
    <source>
        <dbReference type="EMBL" id="KIX14574.1"/>
    </source>
</evidence>
<name>A0A0D2J8T5_9BACT</name>
<keyword evidence="5" id="KW-0732">Signal</keyword>
<dbReference type="NCBIfam" id="TIGR02795">
    <property type="entry name" value="tol_pal_ybgF"/>
    <property type="match status" value="1"/>
</dbReference>
<organism evidence="6 7">
    <name type="scientific">Dethiosulfatarculus sandiegensis</name>
    <dbReference type="NCBI Taxonomy" id="1429043"/>
    <lineage>
        <taxon>Bacteria</taxon>
        <taxon>Pseudomonadati</taxon>
        <taxon>Thermodesulfobacteriota</taxon>
        <taxon>Desulfarculia</taxon>
        <taxon>Desulfarculales</taxon>
        <taxon>Desulfarculaceae</taxon>
        <taxon>Dethiosulfatarculus</taxon>
    </lineage>
</organism>
<evidence type="ECO:0000256" key="4">
    <source>
        <dbReference type="SAM" id="MobiDB-lite"/>
    </source>
</evidence>
<dbReference type="RefSeq" id="WP_052514974.1">
    <property type="nucleotide sequence ID" value="NZ_AZAC01000010.1"/>
</dbReference>
<dbReference type="InterPro" id="IPR014162">
    <property type="entry name" value="CpoB_C"/>
</dbReference>